<evidence type="ECO:0000313" key="2">
    <source>
        <dbReference type="Proteomes" id="UP000235672"/>
    </source>
</evidence>
<dbReference type="Proteomes" id="UP000235672">
    <property type="component" value="Unassembled WGS sequence"/>
</dbReference>
<protein>
    <submittedName>
        <fullName evidence="1">Uncharacterized protein</fullName>
    </submittedName>
</protein>
<organism evidence="1 2">
    <name type="scientific">Hyaloscypha hepaticicola</name>
    <dbReference type="NCBI Taxonomy" id="2082293"/>
    <lineage>
        <taxon>Eukaryota</taxon>
        <taxon>Fungi</taxon>
        <taxon>Dikarya</taxon>
        <taxon>Ascomycota</taxon>
        <taxon>Pezizomycotina</taxon>
        <taxon>Leotiomycetes</taxon>
        <taxon>Helotiales</taxon>
        <taxon>Hyaloscyphaceae</taxon>
        <taxon>Hyaloscypha</taxon>
    </lineage>
</organism>
<name>A0A2J6QAT6_9HELO</name>
<reference evidence="1 2" key="1">
    <citation type="submission" date="2016-05" db="EMBL/GenBank/DDBJ databases">
        <title>A degradative enzymes factory behind the ericoid mycorrhizal symbiosis.</title>
        <authorList>
            <consortium name="DOE Joint Genome Institute"/>
            <person name="Martino E."/>
            <person name="Morin E."/>
            <person name="Grelet G."/>
            <person name="Kuo A."/>
            <person name="Kohler A."/>
            <person name="Daghino S."/>
            <person name="Barry K."/>
            <person name="Choi C."/>
            <person name="Cichocki N."/>
            <person name="Clum A."/>
            <person name="Copeland A."/>
            <person name="Hainaut M."/>
            <person name="Haridas S."/>
            <person name="Labutti K."/>
            <person name="Lindquist E."/>
            <person name="Lipzen A."/>
            <person name="Khouja H.-R."/>
            <person name="Murat C."/>
            <person name="Ohm R."/>
            <person name="Olson A."/>
            <person name="Spatafora J."/>
            <person name="Veneault-Fourrey C."/>
            <person name="Henrissat B."/>
            <person name="Grigoriev I."/>
            <person name="Martin F."/>
            <person name="Perotto S."/>
        </authorList>
    </citation>
    <scope>NUCLEOTIDE SEQUENCE [LARGE SCALE GENOMIC DNA]</scope>
    <source>
        <strain evidence="1 2">UAMH 7357</strain>
    </source>
</reference>
<evidence type="ECO:0000313" key="1">
    <source>
        <dbReference type="EMBL" id="PMD23355.1"/>
    </source>
</evidence>
<sequence>MPSLCVVLRSVAPALFPAALQLCRTRRTIGHRPSKFSEFEATKTLKLKEALVIQSSELSKFASASNPVLYLGTLGVVREAGNPDFHVGIEDLVVSLS</sequence>
<accession>A0A2J6QAT6</accession>
<dbReference type="AlphaFoldDB" id="A0A2J6QAT6"/>
<dbReference type="EMBL" id="KZ613475">
    <property type="protein sequence ID" value="PMD23355.1"/>
    <property type="molecule type" value="Genomic_DNA"/>
</dbReference>
<proteinExistence type="predicted"/>
<keyword evidence="2" id="KW-1185">Reference proteome</keyword>
<gene>
    <name evidence="1" type="ORF">NA56DRAFT_68801</name>
</gene>